<gene>
    <name evidence="2" type="ORF">PMA3_17065</name>
</gene>
<dbReference type="OrthoDB" id="6886101at2"/>
<feature type="compositionally biased region" description="Polar residues" evidence="1">
    <location>
        <begin position="1"/>
        <end position="12"/>
    </location>
</feature>
<dbReference type="Pfam" id="PF19619">
    <property type="entry name" value="DUF6124"/>
    <property type="match status" value="1"/>
</dbReference>
<evidence type="ECO:0000313" key="3">
    <source>
        <dbReference type="Proteomes" id="UP000078354"/>
    </source>
</evidence>
<dbReference type="Proteomes" id="UP000078354">
    <property type="component" value="Chromosome"/>
</dbReference>
<accession>A0A191YV59</accession>
<evidence type="ECO:0008006" key="4">
    <source>
        <dbReference type="Google" id="ProtNLM"/>
    </source>
</evidence>
<evidence type="ECO:0000313" key="2">
    <source>
        <dbReference type="EMBL" id="ANJ56765.1"/>
    </source>
</evidence>
<name>A0A191YV59_9PSED</name>
<sequence length="103" mass="11214">MLNDNAKPSHTTESPKFDPESPSRKPAMAERRPNPIFTIVPTVNSETLLVHACETLASASVMASELAFILEGPKCNLALAIQQMISLAELSVNRVLDQVDPQE</sequence>
<reference evidence="2 3" key="1">
    <citation type="journal article" date="2018" name="Syst. Appl. Microbiol.">
        <title>Pseudomonas silesiensis sp. nov. strain A3T isolated from a biological pesticide sewage treatment plant and analysis of the complete genome sequence.</title>
        <authorList>
            <person name="Kaminski M.A."/>
            <person name="Furmanczyk E.M."/>
            <person name="Sobczak A."/>
            <person name="Dziembowski A."/>
            <person name="Lipinski L."/>
        </authorList>
    </citation>
    <scope>NUCLEOTIDE SEQUENCE [LARGE SCALE GENOMIC DNA]</scope>
    <source>
        <strain evidence="2 3">A3</strain>
    </source>
</reference>
<protein>
    <recommendedName>
        <fullName evidence="4">DUF3077 domain-containing protein</fullName>
    </recommendedName>
</protein>
<keyword evidence="3" id="KW-1185">Reference proteome</keyword>
<feature type="region of interest" description="Disordered" evidence="1">
    <location>
        <begin position="1"/>
        <end position="33"/>
    </location>
</feature>
<proteinExistence type="predicted"/>
<feature type="compositionally biased region" description="Basic and acidic residues" evidence="1">
    <location>
        <begin position="13"/>
        <end position="33"/>
    </location>
</feature>
<evidence type="ECO:0000256" key="1">
    <source>
        <dbReference type="SAM" id="MobiDB-lite"/>
    </source>
</evidence>
<dbReference type="KEGG" id="psil:PMA3_17065"/>
<dbReference type="RefSeq" id="WP_064678275.1">
    <property type="nucleotide sequence ID" value="NZ_CP014870.1"/>
</dbReference>
<organism evidence="2 3">
    <name type="scientific">Pseudomonas silesiensis</name>
    <dbReference type="NCBI Taxonomy" id="1853130"/>
    <lineage>
        <taxon>Bacteria</taxon>
        <taxon>Pseudomonadati</taxon>
        <taxon>Pseudomonadota</taxon>
        <taxon>Gammaproteobacteria</taxon>
        <taxon>Pseudomonadales</taxon>
        <taxon>Pseudomonadaceae</taxon>
        <taxon>Pseudomonas</taxon>
    </lineage>
</organism>
<dbReference type="AlphaFoldDB" id="A0A191YV59"/>
<dbReference type="EMBL" id="CP014870">
    <property type="protein sequence ID" value="ANJ56765.1"/>
    <property type="molecule type" value="Genomic_DNA"/>
</dbReference>